<evidence type="ECO:0000256" key="1">
    <source>
        <dbReference type="SAM" id="Phobius"/>
    </source>
</evidence>
<sequence length="140" mass="15734">MSIKELLFSFQGRVGRKVYWTWNLVYYIAIFGFGIGMNVLFPAISHLVLPIFLIAALLPDLAITAKRWHDRGKSNWWLLMNVPLIVGRLMAPMDGEPMVSPSTEQMIAYTISLVCGIWIFVECGLLKGQAGDNSYGPEPK</sequence>
<dbReference type="PANTHER" id="PTHR34980:SF1">
    <property type="entry name" value="INNER MEMBRANE PROTEIN"/>
    <property type="match status" value="1"/>
</dbReference>
<dbReference type="PANTHER" id="PTHR34980">
    <property type="entry name" value="INNER MEMBRANE PROTEIN-RELATED-RELATED"/>
    <property type="match status" value="1"/>
</dbReference>
<keyword evidence="3" id="KW-1185">Reference proteome</keyword>
<gene>
    <name evidence="2" type="ORF">NL53_19210</name>
</gene>
<comment type="caution">
    <text evidence="2">The sequence shown here is derived from an EMBL/GenBank/DDBJ whole genome shotgun (WGS) entry which is preliminary data.</text>
</comment>
<name>A0ABR4Y5X3_9VIBR</name>
<reference evidence="2 3" key="1">
    <citation type="submission" date="2014-10" db="EMBL/GenBank/DDBJ databases">
        <title>Genome sequencing of Vibrio variabilis T01.</title>
        <authorList>
            <person name="Chan K.-G."/>
            <person name="Mohamad N.I."/>
        </authorList>
    </citation>
    <scope>NUCLEOTIDE SEQUENCE [LARGE SCALE GENOMIC DNA]</scope>
    <source>
        <strain evidence="2 3">T01</strain>
    </source>
</reference>
<keyword evidence="1" id="KW-0472">Membrane</keyword>
<organism evidence="2 3">
    <name type="scientific">Vibrio variabilis</name>
    <dbReference type="NCBI Taxonomy" id="990271"/>
    <lineage>
        <taxon>Bacteria</taxon>
        <taxon>Pseudomonadati</taxon>
        <taxon>Pseudomonadota</taxon>
        <taxon>Gammaproteobacteria</taxon>
        <taxon>Vibrionales</taxon>
        <taxon>Vibrionaceae</taxon>
        <taxon>Vibrio</taxon>
    </lineage>
</organism>
<dbReference type="EMBL" id="JRWM01000039">
    <property type="protein sequence ID" value="KHA58875.1"/>
    <property type="molecule type" value="Genomic_DNA"/>
</dbReference>
<feature type="transmembrane region" description="Helical" evidence="1">
    <location>
        <begin position="47"/>
        <end position="63"/>
    </location>
</feature>
<dbReference type="Proteomes" id="UP000030520">
    <property type="component" value="Unassembled WGS sequence"/>
</dbReference>
<keyword evidence="1" id="KW-1133">Transmembrane helix</keyword>
<accession>A0ABR4Y5X3</accession>
<feature type="transmembrane region" description="Helical" evidence="1">
    <location>
        <begin position="20"/>
        <end position="41"/>
    </location>
</feature>
<feature type="transmembrane region" description="Helical" evidence="1">
    <location>
        <begin position="75"/>
        <end position="91"/>
    </location>
</feature>
<proteinExistence type="predicted"/>
<protein>
    <submittedName>
        <fullName evidence="2">Membrane protein</fullName>
    </submittedName>
</protein>
<evidence type="ECO:0000313" key="2">
    <source>
        <dbReference type="EMBL" id="KHA58875.1"/>
    </source>
</evidence>
<dbReference type="Pfam" id="PF05656">
    <property type="entry name" value="DUF805"/>
    <property type="match status" value="1"/>
</dbReference>
<keyword evidence="1" id="KW-0812">Transmembrane</keyword>
<dbReference type="RefSeq" id="WP_038217566.1">
    <property type="nucleotide sequence ID" value="NZ_JRWM01000039.1"/>
</dbReference>
<dbReference type="InterPro" id="IPR008523">
    <property type="entry name" value="DUF805"/>
</dbReference>
<feature type="transmembrane region" description="Helical" evidence="1">
    <location>
        <begin position="106"/>
        <end position="126"/>
    </location>
</feature>
<evidence type="ECO:0000313" key="3">
    <source>
        <dbReference type="Proteomes" id="UP000030520"/>
    </source>
</evidence>